<organism evidence="1">
    <name type="scientific">bioreactor metagenome</name>
    <dbReference type="NCBI Taxonomy" id="1076179"/>
    <lineage>
        <taxon>unclassified sequences</taxon>
        <taxon>metagenomes</taxon>
        <taxon>ecological metagenomes</taxon>
    </lineage>
</organism>
<sequence>MDEWQFVGNRYTIKNLNTSSQSIDAQIVDFVKSLNDVSFSDGMLLRINIKSAEFRALLDISHKNLEWFLEQKILLYEDDCYYVSGQGEIWREFGDQTLSYKLKQWLKEDGTESYSRWFIVCAGMPACYRPERFLDDVEEIYKICLAYLKSEADIVKWDDISHMLEKIG</sequence>
<gene>
    <name evidence="1" type="ORF">SDC9_164567</name>
</gene>
<dbReference type="EMBL" id="VSSQ01064292">
    <property type="protein sequence ID" value="MPN17217.1"/>
    <property type="molecule type" value="Genomic_DNA"/>
</dbReference>
<comment type="caution">
    <text evidence="1">The sequence shown here is derived from an EMBL/GenBank/DDBJ whole genome shotgun (WGS) entry which is preliminary data.</text>
</comment>
<name>A0A645FS06_9ZZZZ</name>
<dbReference type="AlphaFoldDB" id="A0A645FS06"/>
<evidence type="ECO:0000313" key="1">
    <source>
        <dbReference type="EMBL" id="MPN17217.1"/>
    </source>
</evidence>
<reference evidence="1" key="1">
    <citation type="submission" date="2019-08" db="EMBL/GenBank/DDBJ databases">
        <authorList>
            <person name="Kucharzyk K."/>
            <person name="Murdoch R.W."/>
            <person name="Higgins S."/>
            <person name="Loffler F."/>
        </authorList>
    </citation>
    <scope>NUCLEOTIDE SEQUENCE</scope>
</reference>
<accession>A0A645FS06</accession>
<proteinExistence type="predicted"/>
<protein>
    <submittedName>
        <fullName evidence="1">Uncharacterized protein</fullName>
    </submittedName>
</protein>